<evidence type="ECO:0000313" key="6">
    <source>
        <dbReference type="Proteomes" id="UP000288216"/>
    </source>
</evidence>
<dbReference type="AlphaFoldDB" id="A0A401Q199"/>
<dbReference type="InterPro" id="IPR038081">
    <property type="entry name" value="CalX-like_sf"/>
</dbReference>
<evidence type="ECO:0000313" key="5">
    <source>
        <dbReference type="EMBL" id="GCB79120.1"/>
    </source>
</evidence>
<keyword evidence="6" id="KW-1185">Reference proteome</keyword>
<dbReference type="EMBL" id="BFAA01013275">
    <property type="protein sequence ID" value="GCB79120.1"/>
    <property type="molecule type" value="Genomic_DNA"/>
</dbReference>
<name>A0A401Q199_SCYTO</name>
<evidence type="ECO:0000259" key="4">
    <source>
        <dbReference type="Pfam" id="PF03160"/>
    </source>
</evidence>
<evidence type="ECO:0000256" key="2">
    <source>
        <dbReference type="ARBA" id="ARBA00022737"/>
    </source>
</evidence>
<protein>
    <recommendedName>
        <fullName evidence="4">Calx-beta domain-containing protein</fullName>
    </recommendedName>
</protein>
<sequence length="126" mass="14158">MTDEPGSFIICTNALTCQQWLTCSRQKRDHNETWSERGLSACRGIQFLVPTHPTDGPTHGGYEFTERKAISVKINDDEEYEKQEHFFIVLGEPKWMKRGISALLLAQGCRHLAQAIDLPAAVSGIL</sequence>
<organism evidence="5 6">
    <name type="scientific">Scyliorhinus torazame</name>
    <name type="common">Cloudy catshark</name>
    <name type="synonym">Catulus torazame</name>
    <dbReference type="NCBI Taxonomy" id="75743"/>
    <lineage>
        <taxon>Eukaryota</taxon>
        <taxon>Metazoa</taxon>
        <taxon>Chordata</taxon>
        <taxon>Craniata</taxon>
        <taxon>Vertebrata</taxon>
        <taxon>Chondrichthyes</taxon>
        <taxon>Elasmobranchii</taxon>
        <taxon>Galeomorphii</taxon>
        <taxon>Galeoidea</taxon>
        <taxon>Carcharhiniformes</taxon>
        <taxon>Scyliorhinidae</taxon>
        <taxon>Scyliorhinus</taxon>
    </lineage>
</organism>
<gene>
    <name evidence="5" type="ORF">scyTo_0018703</name>
</gene>
<dbReference type="Proteomes" id="UP000288216">
    <property type="component" value="Unassembled WGS sequence"/>
</dbReference>
<proteinExistence type="predicted"/>
<keyword evidence="2" id="KW-0677">Repeat</keyword>
<dbReference type="GO" id="GO:0007154">
    <property type="term" value="P:cell communication"/>
    <property type="evidence" value="ECO:0007669"/>
    <property type="project" value="InterPro"/>
</dbReference>
<reference evidence="5 6" key="1">
    <citation type="journal article" date="2018" name="Nat. Ecol. Evol.">
        <title>Shark genomes provide insights into elasmobranch evolution and the origin of vertebrates.</title>
        <authorList>
            <person name="Hara Y"/>
            <person name="Yamaguchi K"/>
            <person name="Onimaru K"/>
            <person name="Kadota M"/>
            <person name="Koyanagi M"/>
            <person name="Keeley SD"/>
            <person name="Tatsumi K"/>
            <person name="Tanaka K"/>
            <person name="Motone F"/>
            <person name="Kageyama Y"/>
            <person name="Nozu R"/>
            <person name="Adachi N"/>
            <person name="Nishimura O"/>
            <person name="Nakagawa R"/>
            <person name="Tanegashima C"/>
            <person name="Kiyatake I"/>
            <person name="Matsumoto R"/>
            <person name="Murakumo K"/>
            <person name="Nishida K"/>
            <person name="Terakita A"/>
            <person name="Kuratani S"/>
            <person name="Sato K"/>
            <person name="Hyodo S Kuraku.S."/>
        </authorList>
    </citation>
    <scope>NUCLEOTIDE SEQUENCE [LARGE SCALE GENOMIC DNA]</scope>
</reference>
<feature type="domain" description="Calx-beta" evidence="4">
    <location>
        <begin position="67"/>
        <end position="99"/>
    </location>
</feature>
<evidence type="ECO:0000256" key="3">
    <source>
        <dbReference type="ARBA" id="ARBA00022837"/>
    </source>
</evidence>
<dbReference type="Gene3D" id="2.60.40.2030">
    <property type="match status" value="1"/>
</dbReference>
<accession>A0A401Q199</accession>
<dbReference type="SUPFAM" id="SSF141072">
    <property type="entry name" value="CalX-like"/>
    <property type="match status" value="1"/>
</dbReference>
<keyword evidence="1" id="KW-0732">Signal</keyword>
<dbReference type="InterPro" id="IPR003644">
    <property type="entry name" value="Calx_beta"/>
</dbReference>
<dbReference type="Pfam" id="PF03160">
    <property type="entry name" value="Calx-beta"/>
    <property type="match status" value="1"/>
</dbReference>
<comment type="caution">
    <text evidence="5">The sequence shown here is derived from an EMBL/GenBank/DDBJ whole genome shotgun (WGS) entry which is preliminary data.</text>
</comment>
<evidence type="ECO:0000256" key="1">
    <source>
        <dbReference type="ARBA" id="ARBA00022729"/>
    </source>
</evidence>
<keyword evidence="3" id="KW-0106">Calcium</keyword>
<dbReference type="GO" id="GO:0016020">
    <property type="term" value="C:membrane"/>
    <property type="evidence" value="ECO:0007669"/>
    <property type="project" value="InterPro"/>
</dbReference>
<dbReference type="STRING" id="75743.A0A401Q199"/>